<dbReference type="EC" id="3.1.3.18" evidence="4"/>
<dbReference type="SFLD" id="SFLDS00003">
    <property type="entry name" value="Haloacid_Dehalogenase"/>
    <property type="match status" value="1"/>
</dbReference>
<proteinExistence type="inferred from homology"/>
<accession>A0A6P0BCP0</accession>
<reference evidence="5 6" key="1">
    <citation type="submission" date="2019-12" db="EMBL/GenBank/DDBJ databases">
        <title>Rhizobium genotypes associated with high levels of biological nitrogen fixation by grain legumes in a temperate-maritime cropping system.</title>
        <authorList>
            <person name="Maluk M."/>
            <person name="Francesc Ferrando Molina F."/>
            <person name="Lopez Del Egido L."/>
            <person name="Lafos M."/>
            <person name="Langarica-Fuentes A."/>
            <person name="Gebre Yohannes G."/>
            <person name="Young M.W."/>
            <person name="Martin P."/>
            <person name="Gantlett R."/>
            <person name="Kenicer G."/>
            <person name="Hawes C."/>
            <person name="Begg G.S."/>
            <person name="Quilliam R.S."/>
            <person name="Squire G.R."/>
            <person name="Poole P.S."/>
            <person name="Young P.W."/>
            <person name="Iannetta P.M."/>
            <person name="James E.K."/>
        </authorList>
    </citation>
    <scope>NUCLEOTIDE SEQUENCE [LARGE SCALE GENOMIC DNA]</scope>
    <source>
        <strain evidence="5 6">JHI1096</strain>
    </source>
</reference>
<evidence type="ECO:0000313" key="6">
    <source>
        <dbReference type="Proteomes" id="UP000471560"/>
    </source>
</evidence>
<comment type="similarity">
    <text evidence="3">Belongs to the HAD-like hydrolase superfamily. CbbY/CbbZ/Gph/YieH family.</text>
</comment>
<dbReference type="SUPFAM" id="SSF56784">
    <property type="entry name" value="HAD-like"/>
    <property type="match status" value="1"/>
</dbReference>
<dbReference type="AlphaFoldDB" id="A0A6P0BCP0"/>
<dbReference type="InterPro" id="IPR023214">
    <property type="entry name" value="HAD_sf"/>
</dbReference>
<gene>
    <name evidence="5" type="ORF">GR204_17460</name>
</gene>
<keyword evidence="5" id="KW-0378">Hydrolase</keyword>
<dbReference type="EMBL" id="WUEZ01000019">
    <property type="protein sequence ID" value="NEI35752.1"/>
    <property type="molecule type" value="Genomic_DNA"/>
</dbReference>
<dbReference type="InterPro" id="IPR036412">
    <property type="entry name" value="HAD-like_sf"/>
</dbReference>
<dbReference type="Gene3D" id="3.40.50.1000">
    <property type="entry name" value="HAD superfamily/HAD-like"/>
    <property type="match status" value="2"/>
</dbReference>
<comment type="pathway">
    <text evidence="2">Organic acid metabolism; glycolate biosynthesis; glycolate from 2-phosphoglycolate: step 1/1.</text>
</comment>
<dbReference type="GO" id="GO:0008967">
    <property type="term" value="F:phosphoglycolate phosphatase activity"/>
    <property type="evidence" value="ECO:0007669"/>
    <property type="project" value="UniProtKB-EC"/>
</dbReference>
<evidence type="ECO:0000313" key="5">
    <source>
        <dbReference type="EMBL" id="NEI35752.1"/>
    </source>
</evidence>
<dbReference type="NCBIfam" id="TIGR01549">
    <property type="entry name" value="HAD-SF-IA-v1"/>
    <property type="match status" value="1"/>
</dbReference>
<name>A0A6P0BCP0_RHILE</name>
<evidence type="ECO:0000256" key="4">
    <source>
        <dbReference type="ARBA" id="ARBA00013078"/>
    </source>
</evidence>
<dbReference type="SFLD" id="SFLDG01129">
    <property type="entry name" value="C1.5:_HAD__Beta-PGM__Phosphata"/>
    <property type="match status" value="1"/>
</dbReference>
<dbReference type="Proteomes" id="UP000471560">
    <property type="component" value="Unassembled WGS sequence"/>
</dbReference>
<evidence type="ECO:0000256" key="2">
    <source>
        <dbReference type="ARBA" id="ARBA00004818"/>
    </source>
</evidence>
<evidence type="ECO:0000256" key="3">
    <source>
        <dbReference type="ARBA" id="ARBA00006171"/>
    </source>
</evidence>
<dbReference type="InterPro" id="IPR050155">
    <property type="entry name" value="HAD-like_hydrolase_sf"/>
</dbReference>
<dbReference type="GO" id="GO:0006281">
    <property type="term" value="P:DNA repair"/>
    <property type="evidence" value="ECO:0007669"/>
    <property type="project" value="TreeGrafter"/>
</dbReference>
<sequence length="285" mass="31884">MTRDSRLLVLDLDNTLYDWVGSFVPAAYAMIEKASEILQIDQQRVIAELQAVNQRHGDTEHPGAILEIESAHLKFGGNPEKIAESLRPALVRFEQVNNHHLRLYPSVEETLSRAKAKNILIVAYTDARVSASLSRVNKLGLRKYLARLFTPDQKERRHAVADQDMDFLNVLPQSERKPNPATLLDICGRCGISRDEAIYVGDSLTRDIFMAREAGVLSAWASYGTRYDPLLWEKLVAITHWTDEDVRKEAQVRERAAAVKPDIVLGSFGDLDPALRPVATGSAIS</sequence>
<dbReference type="PANTHER" id="PTHR43434:SF1">
    <property type="entry name" value="PHOSPHOGLYCOLATE PHOSPHATASE"/>
    <property type="match status" value="1"/>
</dbReference>
<evidence type="ECO:0000256" key="1">
    <source>
        <dbReference type="ARBA" id="ARBA00000830"/>
    </source>
</evidence>
<comment type="caution">
    <text evidence="5">The sequence shown here is derived from an EMBL/GenBank/DDBJ whole genome shotgun (WGS) entry which is preliminary data.</text>
</comment>
<comment type="catalytic activity">
    <reaction evidence="1">
        <text>2-phosphoglycolate + H2O = glycolate + phosphate</text>
        <dbReference type="Rhea" id="RHEA:14369"/>
        <dbReference type="ChEBI" id="CHEBI:15377"/>
        <dbReference type="ChEBI" id="CHEBI:29805"/>
        <dbReference type="ChEBI" id="CHEBI:43474"/>
        <dbReference type="ChEBI" id="CHEBI:58033"/>
        <dbReference type="EC" id="3.1.3.18"/>
    </reaction>
</comment>
<dbReference type="RefSeq" id="WP_164577256.1">
    <property type="nucleotide sequence ID" value="NZ_JAAXDH010000017.1"/>
</dbReference>
<dbReference type="PANTHER" id="PTHR43434">
    <property type="entry name" value="PHOSPHOGLYCOLATE PHOSPHATASE"/>
    <property type="match status" value="1"/>
</dbReference>
<dbReference type="InterPro" id="IPR006439">
    <property type="entry name" value="HAD-SF_hydro_IA"/>
</dbReference>
<organism evidence="5 6">
    <name type="scientific">Rhizobium leguminosarum</name>
    <dbReference type="NCBI Taxonomy" id="384"/>
    <lineage>
        <taxon>Bacteria</taxon>
        <taxon>Pseudomonadati</taxon>
        <taxon>Pseudomonadota</taxon>
        <taxon>Alphaproteobacteria</taxon>
        <taxon>Hyphomicrobiales</taxon>
        <taxon>Rhizobiaceae</taxon>
        <taxon>Rhizobium/Agrobacterium group</taxon>
        <taxon>Rhizobium</taxon>
    </lineage>
</organism>
<dbReference type="Gene3D" id="1.10.150.520">
    <property type="match status" value="1"/>
</dbReference>
<dbReference type="Pfam" id="PF00702">
    <property type="entry name" value="Hydrolase"/>
    <property type="match status" value="1"/>
</dbReference>
<protein>
    <recommendedName>
        <fullName evidence="4">phosphoglycolate phosphatase</fullName>
        <ecNumber evidence="4">3.1.3.18</ecNumber>
    </recommendedName>
</protein>